<dbReference type="InterPro" id="IPR000086">
    <property type="entry name" value="NUDIX_hydrolase_dom"/>
</dbReference>
<keyword evidence="5 9" id="KW-0378">Hydrolase</keyword>
<dbReference type="GO" id="GO:0019693">
    <property type="term" value="P:ribose phosphate metabolic process"/>
    <property type="evidence" value="ECO:0007669"/>
    <property type="project" value="TreeGrafter"/>
</dbReference>
<name>A0A974WLQ2_9BACT</name>
<dbReference type="RefSeq" id="WP_205722222.1">
    <property type="nucleotide sequence ID" value="NZ_CP070608.1"/>
</dbReference>
<comment type="catalytic activity">
    <reaction evidence="1">
        <text>GDP-alpha-D-mannose + H2O = alpha-D-mannose 1-phosphate + GMP + 2 H(+)</text>
        <dbReference type="Rhea" id="RHEA:27978"/>
        <dbReference type="ChEBI" id="CHEBI:15377"/>
        <dbReference type="ChEBI" id="CHEBI:15378"/>
        <dbReference type="ChEBI" id="CHEBI:57527"/>
        <dbReference type="ChEBI" id="CHEBI:58115"/>
        <dbReference type="ChEBI" id="CHEBI:58409"/>
    </reaction>
</comment>
<evidence type="ECO:0000256" key="4">
    <source>
        <dbReference type="ARBA" id="ARBA00016377"/>
    </source>
</evidence>
<evidence type="ECO:0000313" key="9">
    <source>
        <dbReference type="EMBL" id="QSE97713.1"/>
    </source>
</evidence>
<dbReference type="AlphaFoldDB" id="A0A974WLQ2"/>
<dbReference type="GO" id="GO:0006753">
    <property type="term" value="P:nucleoside phosphate metabolic process"/>
    <property type="evidence" value="ECO:0007669"/>
    <property type="project" value="TreeGrafter"/>
</dbReference>
<dbReference type="KEGG" id="fuv:JR347_01090"/>
<evidence type="ECO:0000256" key="2">
    <source>
        <dbReference type="ARBA" id="ARBA00001946"/>
    </source>
</evidence>
<dbReference type="Pfam" id="PF00293">
    <property type="entry name" value="NUDIX"/>
    <property type="match status" value="1"/>
</dbReference>
<evidence type="ECO:0000256" key="7">
    <source>
        <dbReference type="ARBA" id="ARBA00032272"/>
    </source>
</evidence>
<dbReference type="Proteomes" id="UP000662783">
    <property type="component" value="Chromosome"/>
</dbReference>
<comment type="similarity">
    <text evidence="3">Belongs to the Nudix hydrolase family. NudK subfamily.</text>
</comment>
<dbReference type="CDD" id="cd24161">
    <property type="entry name" value="NUDIX_ADPRase_Ndx2"/>
    <property type="match status" value="1"/>
</dbReference>
<dbReference type="PROSITE" id="PS51462">
    <property type="entry name" value="NUDIX"/>
    <property type="match status" value="1"/>
</dbReference>
<gene>
    <name evidence="9" type="ORF">JR347_01090</name>
</gene>
<evidence type="ECO:0000313" key="10">
    <source>
        <dbReference type="Proteomes" id="UP000662783"/>
    </source>
</evidence>
<dbReference type="SUPFAM" id="SSF55811">
    <property type="entry name" value="Nudix"/>
    <property type="match status" value="1"/>
</dbReference>
<dbReference type="PANTHER" id="PTHR11839:SF18">
    <property type="entry name" value="NUDIX HYDROLASE DOMAIN-CONTAINING PROTEIN"/>
    <property type="match status" value="1"/>
</dbReference>
<reference evidence="9" key="1">
    <citation type="submission" date="2021-02" db="EMBL/GenBank/DDBJ databases">
        <title>Fulvivirga sp. S481 isolated from sea water.</title>
        <authorList>
            <person name="Bae S.S."/>
            <person name="Baek K."/>
        </authorList>
    </citation>
    <scope>NUCLEOTIDE SEQUENCE</scope>
    <source>
        <strain evidence="9">S481</strain>
    </source>
</reference>
<dbReference type="Gene3D" id="3.90.79.10">
    <property type="entry name" value="Nucleoside Triphosphate Pyrophosphohydrolase"/>
    <property type="match status" value="1"/>
</dbReference>
<evidence type="ECO:0000256" key="6">
    <source>
        <dbReference type="ARBA" id="ARBA00032162"/>
    </source>
</evidence>
<dbReference type="InterPro" id="IPR015797">
    <property type="entry name" value="NUDIX_hydrolase-like_dom_sf"/>
</dbReference>
<sequence>MKNDESPWKSLSSDIKYSNPWIEVIEHQVINPGGGKGIYGKVHFKNIAVGVIPIDEDGNTWIVGQHRFPLDEFSWEIPEGGSPLGEDLVVTAKRELKEETGLEAETYELILKMHTSNSVSDEVAFVFLAKGIRQGNSSLEESESDMQTKKLPFSSVYEMVMNGEITDSMSVAGILKANAIINQE</sequence>
<evidence type="ECO:0000256" key="3">
    <source>
        <dbReference type="ARBA" id="ARBA00007275"/>
    </source>
</evidence>
<evidence type="ECO:0000256" key="1">
    <source>
        <dbReference type="ARBA" id="ARBA00000847"/>
    </source>
</evidence>
<evidence type="ECO:0000256" key="5">
    <source>
        <dbReference type="ARBA" id="ARBA00022801"/>
    </source>
</evidence>
<comment type="cofactor">
    <cofactor evidence="2">
        <name>Mg(2+)</name>
        <dbReference type="ChEBI" id="CHEBI:18420"/>
    </cofactor>
</comment>
<organism evidence="9 10">
    <name type="scientific">Fulvivirga lutea</name>
    <dbReference type="NCBI Taxonomy" id="2810512"/>
    <lineage>
        <taxon>Bacteria</taxon>
        <taxon>Pseudomonadati</taxon>
        <taxon>Bacteroidota</taxon>
        <taxon>Cytophagia</taxon>
        <taxon>Cytophagales</taxon>
        <taxon>Fulvivirgaceae</taxon>
        <taxon>Fulvivirga</taxon>
    </lineage>
</organism>
<proteinExistence type="inferred from homology"/>
<dbReference type="EMBL" id="CP070608">
    <property type="protein sequence ID" value="QSE97713.1"/>
    <property type="molecule type" value="Genomic_DNA"/>
</dbReference>
<accession>A0A974WLQ2</accession>
<protein>
    <recommendedName>
        <fullName evidence="4">GDP-mannose pyrophosphatase</fullName>
    </recommendedName>
    <alternativeName>
        <fullName evidence="6">GDP-mannose hydrolase</fullName>
    </alternativeName>
    <alternativeName>
        <fullName evidence="7">GDPMK</fullName>
    </alternativeName>
</protein>
<dbReference type="PANTHER" id="PTHR11839">
    <property type="entry name" value="UDP/ADP-SUGAR PYROPHOSPHATASE"/>
    <property type="match status" value="1"/>
</dbReference>
<dbReference type="GO" id="GO:0016787">
    <property type="term" value="F:hydrolase activity"/>
    <property type="evidence" value="ECO:0007669"/>
    <property type="project" value="UniProtKB-KW"/>
</dbReference>
<evidence type="ECO:0000259" key="8">
    <source>
        <dbReference type="PROSITE" id="PS51462"/>
    </source>
</evidence>
<dbReference type="GO" id="GO:0005829">
    <property type="term" value="C:cytosol"/>
    <property type="evidence" value="ECO:0007669"/>
    <property type="project" value="TreeGrafter"/>
</dbReference>
<dbReference type="PROSITE" id="PS00893">
    <property type="entry name" value="NUDIX_BOX"/>
    <property type="match status" value="1"/>
</dbReference>
<keyword evidence="10" id="KW-1185">Reference proteome</keyword>
<feature type="domain" description="Nudix hydrolase" evidence="8">
    <location>
        <begin position="44"/>
        <end position="173"/>
    </location>
</feature>
<dbReference type="InterPro" id="IPR020084">
    <property type="entry name" value="NUDIX_hydrolase_CS"/>
</dbReference>